<keyword evidence="5" id="KW-0482">Metalloprotease</keyword>
<comment type="similarity">
    <text evidence="6">Belongs to the UPF0758 family.</text>
</comment>
<dbReference type="GO" id="GO:0008237">
    <property type="term" value="F:metallopeptidase activity"/>
    <property type="evidence" value="ECO:0007669"/>
    <property type="project" value="UniProtKB-KW"/>
</dbReference>
<dbReference type="PANTHER" id="PTHR30471:SF3">
    <property type="entry name" value="UPF0758 PROTEIN YEES-RELATED"/>
    <property type="match status" value="1"/>
</dbReference>
<keyword evidence="2" id="KW-0479">Metal-binding</keyword>
<evidence type="ECO:0000256" key="1">
    <source>
        <dbReference type="ARBA" id="ARBA00022670"/>
    </source>
</evidence>
<feature type="domain" description="MPN" evidence="7">
    <location>
        <begin position="91"/>
        <end position="219"/>
    </location>
</feature>
<organism evidence="8 9">
    <name type="scientific">Hydrogenimonas thermophila</name>
    <dbReference type="NCBI Taxonomy" id="223786"/>
    <lineage>
        <taxon>Bacteria</taxon>
        <taxon>Pseudomonadati</taxon>
        <taxon>Campylobacterota</taxon>
        <taxon>Epsilonproteobacteria</taxon>
        <taxon>Campylobacterales</taxon>
        <taxon>Hydrogenimonadaceae</taxon>
        <taxon>Hydrogenimonas</taxon>
    </lineage>
</organism>
<dbReference type="AlphaFoldDB" id="A0A1I5SU86"/>
<keyword evidence="3" id="KW-0378">Hydrolase</keyword>
<dbReference type="SUPFAM" id="SSF102712">
    <property type="entry name" value="JAB1/MPN domain"/>
    <property type="match status" value="1"/>
</dbReference>
<dbReference type="OrthoDB" id="9804482at2"/>
<dbReference type="InterPro" id="IPR020891">
    <property type="entry name" value="UPF0758_CS"/>
</dbReference>
<evidence type="ECO:0000256" key="3">
    <source>
        <dbReference type="ARBA" id="ARBA00022801"/>
    </source>
</evidence>
<evidence type="ECO:0000259" key="7">
    <source>
        <dbReference type="PROSITE" id="PS50249"/>
    </source>
</evidence>
<name>A0A1I5SU86_9BACT</name>
<dbReference type="InterPro" id="IPR037518">
    <property type="entry name" value="MPN"/>
</dbReference>
<evidence type="ECO:0000313" key="9">
    <source>
        <dbReference type="Proteomes" id="UP000199227"/>
    </source>
</evidence>
<dbReference type="InterPro" id="IPR046778">
    <property type="entry name" value="UPF0758_N"/>
</dbReference>
<dbReference type="CDD" id="cd08071">
    <property type="entry name" value="MPN_DUF2466"/>
    <property type="match status" value="1"/>
</dbReference>
<evidence type="ECO:0000313" key="8">
    <source>
        <dbReference type="EMBL" id="SFP74303.1"/>
    </source>
</evidence>
<accession>A0A1I5SU86</accession>
<dbReference type="STRING" id="223786.SAMN05216234_13719"/>
<dbReference type="RefSeq" id="WP_092913551.1">
    <property type="nucleotide sequence ID" value="NZ_FOXB01000037.1"/>
</dbReference>
<keyword evidence="1" id="KW-0645">Protease</keyword>
<gene>
    <name evidence="8" type="ORF">SAMN05216234_13719</name>
</gene>
<keyword evidence="4" id="KW-0862">Zinc</keyword>
<evidence type="ECO:0000256" key="4">
    <source>
        <dbReference type="ARBA" id="ARBA00022833"/>
    </source>
</evidence>
<proteinExistence type="inferred from homology"/>
<dbReference type="EMBL" id="FOXB01000037">
    <property type="protein sequence ID" value="SFP74303.1"/>
    <property type="molecule type" value="Genomic_DNA"/>
</dbReference>
<dbReference type="NCBIfam" id="TIGR00608">
    <property type="entry name" value="radc"/>
    <property type="match status" value="1"/>
</dbReference>
<dbReference type="Pfam" id="PF20582">
    <property type="entry name" value="UPF0758_N"/>
    <property type="match status" value="1"/>
</dbReference>
<dbReference type="GO" id="GO:0046872">
    <property type="term" value="F:metal ion binding"/>
    <property type="evidence" value="ECO:0007669"/>
    <property type="project" value="UniProtKB-KW"/>
</dbReference>
<dbReference type="Gene3D" id="3.40.140.10">
    <property type="entry name" value="Cytidine Deaminase, domain 2"/>
    <property type="match status" value="1"/>
</dbReference>
<dbReference type="PROSITE" id="PS50249">
    <property type="entry name" value="MPN"/>
    <property type="match status" value="1"/>
</dbReference>
<protein>
    <submittedName>
        <fullName evidence="8">DNA repair protein RadC</fullName>
    </submittedName>
</protein>
<evidence type="ECO:0000256" key="6">
    <source>
        <dbReference type="RuleBase" id="RU003797"/>
    </source>
</evidence>
<dbReference type="PROSITE" id="PS01302">
    <property type="entry name" value="UPF0758"/>
    <property type="match status" value="1"/>
</dbReference>
<dbReference type="InterPro" id="IPR025657">
    <property type="entry name" value="RadC_JAB"/>
</dbReference>
<keyword evidence="9" id="KW-1185">Reference proteome</keyword>
<evidence type="ECO:0000256" key="2">
    <source>
        <dbReference type="ARBA" id="ARBA00022723"/>
    </source>
</evidence>
<dbReference type="PANTHER" id="PTHR30471">
    <property type="entry name" value="DNA REPAIR PROTEIN RADC"/>
    <property type="match status" value="1"/>
</dbReference>
<sequence>MKRLTELYEKDKPREKLKAKGVTALKDYELLAVLLGSGTKDRDVIALAKDIVKLFENDFENLTLEKLMNIRGLGPAKAMQILSAVELSRRYLIKQNVKITCAEDVWRELYEYTNKKQEFFLSITLTGASHIIEKRVVTVGTLNQSLVHPRELFADAITDRAAGIIIAHNHPSGQCFPSHEDRRVTQRIKEVSKIIGIELIDHVILTKESYFSFLDEGEL</sequence>
<dbReference type="GO" id="GO:0006508">
    <property type="term" value="P:proteolysis"/>
    <property type="evidence" value="ECO:0007669"/>
    <property type="project" value="UniProtKB-KW"/>
</dbReference>
<dbReference type="Proteomes" id="UP000199227">
    <property type="component" value="Unassembled WGS sequence"/>
</dbReference>
<reference evidence="8 9" key="1">
    <citation type="submission" date="2016-10" db="EMBL/GenBank/DDBJ databases">
        <authorList>
            <person name="de Groot N.N."/>
        </authorList>
    </citation>
    <scope>NUCLEOTIDE SEQUENCE [LARGE SCALE GENOMIC DNA]</scope>
    <source>
        <strain evidence="8 9">EP1-55-1</strain>
    </source>
</reference>
<evidence type="ECO:0000256" key="5">
    <source>
        <dbReference type="ARBA" id="ARBA00023049"/>
    </source>
</evidence>
<dbReference type="InterPro" id="IPR001405">
    <property type="entry name" value="UPF0758"/>
</dbReference>
<dbReference type="Pfam" id="PF04002">
    <property type="entry name" value="RadC"/>
    <property type="match status" value="1"/>
</dbReference>
<dbReference type="NCBIfam" id="NF000642">
    <property type="entry name" value="PRK00024.1"/>
    <property type="match status" value="1"/>
</dbReference>